<protein>
    <submittedName>
        <fullName evidence="1">Uncharacterized protein</fullName>
    </submittedName>
</protein>
<name>A0A1H1S3R7_9PSED</name>
<sequence>MVTKTQAVRIEAPELIPCERVDPDETDLRLNGDVWELKDQAIKLLDTCADQVDAQIKRSQSK</sequence>
<evidence type="ECO:0000313" key="1">
    <source>
        <dbReference type="EMBL" id="SDS42543.1"/>
    </source>
</evidence>
<dbReference type="EMBL" id="LT629762">
    <property type="protein sequence ID" value="SDS42543.1"/>
    <property type="molecule type" value="Genomic_DNA"/>
</dbReference>
<reference evidence="1 2" key="1">
    <citation type="submission" date="2016-10" db="EMBL/GenBank/DDBJ databases">
        <authorList>
            <person name="de Groot N.N."/>
        </authorList>
    </citation>
    <scope>NUCLEOTIDE SEQUENCE [LARGE SCALE GENOMIC DNA]</scope>
    <source>
        <strain evidence="1 2">LMG 26867</strain>
    </source>
</reference>
<accession>A0A1H1S3R7</accession>
<evidence type="ECO:0000313" key="2">
    <source>
        <dbReference type="Proteomes" id="UP000198481"/>
    </source>
</evidence>
<gene>
    <name evidence="1" type="ORF">SAMN05216222_1430</name>
</gene>
<dbReference type="Proteomes" id="UP000198481">
    <property type="component" value="Chromosome I"/>
</dbReference>
<organism evidence="1 2">
    <name type="scientific">Pseudomonas prosekii</name>
    <dbReference type="NCBI Taxonomy" id="1148509"/>
    <lineage>
        <taxon>Bacteria</taxon>
        <taxon>Pseudomonadati</taxon>
        <taxon>Pseudomonadota</taxon>
        <taxon>Gammaproteobacteria</taxon>
        <taxon>Pseudomonadales</taxon>
        <taxon>Pseudomonadaceae</taxon>
        <taxon>Pseudomonas</taxon>
    </lineage>
</organism>
<dbReference type="RefSeq" id="WP_231987134.1">
    <property type="nucleotide sequence ID" value="NZ_LT629762.1"/>
</dbReference>
<proteinExistence type="predicted"/>
<dbReference type="AlphaFoldDB" id="A0A1H1S3R7"/>
<dbReference type="STRING" id="1148509.SAMN05216222_1430"/>